<dbReference type="EMBL" id="JABUFE010000001">
    <property type="protein sequence ID" value="NSX53288.1"/>
    <property type="molecule type" value="Genomic_DNA"/>
</dbReference>
<dbReference type="Proteomes" id="UP000777935">
    <property type="component" value="Unassembled WGS sequence"/>
</dbReference>
<reference evidence="3 4" key="1">
    <citation type="submission" date="2020-06" db="EMBL/GenBank/DDBJ databases">
        <title>Sulfitobacter algicola sp. nov., isolated from green algae.</title>
        <authorList>
            <person name="Wang C."/>
        </authorList>
    </citation>
    <scope>NUCLEOTIDE SEQUENCE [LARGE SCALE GENOMIC DNA]</scope>
    <source>
        <strain evidence="3 4">1151</strain>
    </source>
</reference>
<feature type="transmembrane region" description="Helical" evidence="1">
    <location>
        <begin position="43"/>
        <end position="61"/>
    </location>
</feature>
<evidence type="ECO:0000259" key="2">
    <source>
        <dbReference type="Pfam" id="PF00487"/>
    </source>
</evidence>
<proteinExistence type="predicted"/>
<feature type="transmembrane region" description="Helical" evidence="1">
    <location>
        <begin position="198"/>
        <end position="217"/>
    </location>
</feature>
<feature type="domain" description="Fatty acid desaturase" evidence="2">
    <location>
        <begin position="43"/>
        <end position="292"/>
    </location>
</feature>
<keyword evidence="1" id="KW-0472">Membrane</keyword>
<dbReference type="InterPro" id="IPR012171">
    <property type="entry name" value="Fatty_acid_desaturase"/>
</dbReference>
<evidence type="ECO:0000313" key="4">
    <source>
        <dbReference type="Proteomes" id="UP000777935"/>
    </source>
</evidence>
<dbReference type="CDD" id="cd03507">
    <property type="entry name" value="Delta12-FADS-like"/>
    <property type="match status" value="1"/>
</dbReference>
<name>A0ABX2ITA0_9RHOB</name>
<sequence length="330" mass="38614">MTIREFTRKYCQRSNKMALLSYFGNLIVYFFTFWLALQAIAYWWLVIPIVIVNSFAAVRLYVLQHDCGHASLFETKRLNDMAGYAVSIFTLTPYYAMQCNHNAHHTHIGNLDERDSGEIYTMTLREYQTAPLWKRAFYRLYRNPLLMLPIGGFFAFAIRNRWPKNTLKIGVWGVLVHNLAVMIWLGIIYAIFGWAGLIVYAGTVLCSGIIGVFMVYLQHNFEDTYWDRKPDLRFEAAALKGASTLDLGWWFDIATANISYHDIHHYNARIPSYNLRRCHHDMREVFDMQVIRWPQAIRNFSLKLWDEDQKRLVRFPGPKQSISTSVSAKP</sequence>
<dbReference type="Pfam" id="PF00487">
    <property type="entry name" value="FA_desaturase"/>
    <property type="match status" value="1"/>
</dbReference>
<comment type="caution">
    <text evidence="3">The sequence shown here is derived from an EMBL/GenBank/DDBJ whole genome shotgun (WGS) entry which is preliminary data.</text>
</comment>
<keyword evidence="4" id="KW-1185">Reference proteome</keyword>
<dbReference type="PANTHER" id="PTHR19353">
    <property type="entry name" value="FATTY ACID DESATURASE 2"/>
    <property type="match status" value="1"/>
</dbReference>
<keyword evidence="1" id="KW-1133">Transmembrane helix</keyword>
<organism evidence="3 4">
    <name type="scientific">Parasulfitobacter algicola</name>
    <dbReference type="NCBI Taxonomy" id="2614809"/>
    <lineage>
        <taxon>Bacteria</taxon>
        <taxon>Pseudomonadati</taxon>
        <taxon>Pseudomonadota</taxon>
        <taxon>Alphaproteobacteria</taxon>
        <taxon>Rhodobacterales</taxon>
        <taxon>Roseobacteraceae</taxon>
        <taxon>Parasulfitobacter</taxon>
    </lineage>
</organism>
<evidence type="ECO:0000256" key="1">
    <source>
        <dbReference type="SAM" id="Phobius"/>
    </source>
</evidence>
<feature type="transmembrane region" description="Helical" evidence="1">
    <location>
        <begin position="170"/>
        <end position="192"/>
    </location>
</feature>
<dbReference type="PANTHER" id="PTHR19353:SF73">
    <property type="entry name" value="FATTY ACID DESATURASE"/>
    <property type="match status" value="1"/>
</dbReference>
<protein>
    <submittedName>
        <fullName evidence="3">Fatty acid desaturase</fullName>
    </submittedName>
</protein>
<dbReference type="InterPro" id="IPR005804">
    <property type="entry name" value="FA_desaturase_dom"/>
</dbReference>
<feature type="transmembrane region" description="Helical" evidence="1">
    <location>
        <begin position="20"/>
        <end position="37"/>
    </location>
</feature>
<keyword evidence="1" id="KW-0812">Transmembrane</keyword>
<gene>
    <name evidence="3" type="ORF">HRQ87_00565</name>
</gene>
<evidence type="ECO:0000313" key="3">
    <source>
        <dbReference type="EMBL" id="NSX53288.1"/>
    </source>
</evidence>
<accession>A0ABX2ITA0</accession>